<dbReference type="EMBL" id="NCUY01000030">
    <property type="protein sequence ID" value="ORO78679.1"/>
    <property type="molecule type" value="Genomic_DNA"/>
</dbReference>
<feature type="binding site" evidence="3">
    <location>
        <begin position="7"/>
        <end position="20"/>
    </location>
    <ligand>
        <name>ATP</name>
        <dbReference type="ChEBI" id="CHEBI:30616"/>
    </ligand>
</feature>
<dbReference type="GO" id="GO:0005737">
    <property type="term" value="C:cytoplasm"/>
    <property type="evidence" value="ECO:0007669"/>
    <property type="project" value="UniProtKB-SubCell"/>
</dbReference>
<dbReference type="HAMAP" id="MF_01539">
    <property type="entry name" value="TmcAL"/>
    <property type="match status" value="1"/>
</dbReference>
<dbReference type="OrthoDB" id="9769796at2"/>
<dbReference type="GO" id="GO:0005524">
    <property type="term" value="F:ATP binding"/>
    <property type="evidence" value="ECO:0007669"/>
    <property type="project" value="UniProtKB-KW"/>
</dbReference>
<evidence type="ECO:0000313" key="5">
    <source>
        <dbReference type="Proteomes" id="UP000193326"/>
    </source>
</evidence>
<gene>
    <name evidence="3" type="primary">tmcAL</name>
    <name evidence="4" type="ORF">B7707_01660</name>
</gene>
<dbReference type="EC" id="6.3.4.-" evidence="3"/>
<dbReference type="NCBIfam" id="NF010191">
    <property type="entry name" value="PRK13670.1"/>
    <property type="match status" value="1"/>
</dbReference>
<comment type="function">
    <text evidence="3">Catalyzes the formation of N(4)-acetylcytidine (ac(4)C) at the wobble position of elongator tRNA(Met), using acetate and ATP as substrates. First activates an acetate ion to form acetyladenylate (Ac-AMP) and then transfers the acetyl group to tRNA to form ac(4)C34.</text>
</comment>
<keyword evidence="3" id="KW-0963">Cytoplasm</keyword>
<evidence type="ECO:0000256" key="2">
    <source>
        <dbReference type="ARBA" id="ARBA00022694"/>
    </source>
</evidence>
<comment type="subcellular location">
    <subcellularLocation>
        <location evidence="3">Cytoplasm</location>
    </subcellularLocation>
</comment>
<keyword evidence="1 3" id="KW-0436">Ligase</keyword>
<dbReference type="GO" id="GO:0006400">
    <property type="term" value="P:tRNA modification"/>
    <property type="evidence" value="ECO:0007669"/>
    <property type="project" value="UniProtKB-UniRule"/>
</dbReference>
<keyword evidence="3" id="KW-0694">RNA-binding</keyword>
<proteinExistence type="inferred from homology"/>
<keyword evidence="2 3" id="KW-0819">tRNA processing</keyword>
<dbReference type="Gene3D" id="3.40.50.620">
    <property type="entry name" value="HUPs"/>
    <property type="match status" value="1"/>
</dbReference>
<dbReference type="Pfam" id="PF05636">
    <property type="entry name" value="HIGH_NTase1"/>
    <property type="match status" value="1"/>
</dbReference>
<dbReference type="GO" id="GO:0000049">
    <property type="term" value="F:tRNA binding"/>
    <property type="evidence" value="ECO:0007669"/>
    <property type="project" value="UniProtKB-KW"/>
</dbReference>
<dbReference type="PANTHER" id="PTHR37825:SF1">
    <property type="entry name" value="TRNA(MET) CYTIDINE ACETATE LIGASE"/>
    <property type="match status" value="1"/>
</dbReference>
<comment type="caution">
    <text evidence="3">Lacks conserved residue(s) required for the propagation of feature annotation.</text>
</comment>
<comment type="caution">
    <text evidence="4">The sequence shown here is derived from an EMBL/GenBank/DDBJ whole genome shotgun (WGS) entry which is preliminary data.</text>
</comment>
<dbReference type="Proteomes" id="UP000193326">
    <property type="component" value="Unassembled WGS sequence"/>
</dbReference>
<evidence type="ECO:0000256" key="1">
    <source>
        <dbReference type="ARBA" id="ARBA00022598"/>
    </source>
</evidence>
<dbReference type="InterPro" id="IPR014729">
    <property type="entry name" value="Rossmann-like_a/b/a_fold"/>
</dbReference>
<keyword evidence="3" id="KW-0820">tRNA-binding</keyword>
<accession>A0A1X1J044</accession>
<evidence type="ECO:0000313" key="4">
    <source>
        <dbReference type="EMBL" id="ORO78679.1"/>
    </source>
</evidence>
<sequence>MTITGIIAEFNPFHNGHKYLLDQAEGLKIVAMSGNFMQRGEPAIVDKWTRAQMALENGADLVVELPFLVSVQAADFFGQGAVDILDRLGIDSLAFGTEEVLDYQKIADLYTEQGAKMEKFVENLPDSLSYPQKTQAMWKEFAGLDFSGNTPNHVLALAYAKAVAGRNIKLEPIQRQGAGYHSVDKEVDFASATALRQHQSDQDFLERFMPSVALFEHASKVSWDDYFPLLRYQILSNPDLTTIYQVNQEMAVRIKEAIKTAQSVDELVEAVATKRYTKARVRRLLTYILVQARESDLPEGIHVLGFTEKGRQHLKSLKEQVHLVSRIGKEPWDTMTQKADQIYQLGHPSIAEQNFGRVPIRMEISDSLSNCSG</sequence>
<dbReference type="AlphaFoldDB" id="A0A1X1J044"/>
<feature type="binding site" evidence="3">
    <location>
        <position position="96"/>
    </location>
    <ligand>
        <name>ATP</name>
        <dbReference type="ChEBI" id="CHEBI:30616"/>
    </ligand>
</feature>
<feature type="binding site" evidence="3">
    <location>
        <position position="175"/>
    </location>
    <ligand>
        <name>ATP</name>
        <dbReference type="ChEBI" id="CHEBI:30616"/>
    </ligand>
</feature>
<dbReference type="RefSeq" id="WP_084945530.1">
    <property type="nucleotide sequence ID" value="NZ_NCUY01000030.1"/>
</dbReference>
<organism evidence="4 5">
    <name type="scientific">Streptococcus oralis subsp. dentisani</name>
    <dbReference type="NCBI Taxonomy" id="1458253"/>
    <lineage>
        <taxon>Bacteria</taxon>
        <taxon>Bacillati</taxon>
        <taxon>Bacillota</taxon>
        <taxon>Bacilli</taxon>
        <taxon>Lactobacillales</taxon>
        <taxon>Streptococcaceae</taxon>
        <taxon>Streptococcus</taxon>
    </lineage>
</organism>
<dbReference type="SUPFAM" id="SSF52374">
    <property type="entry name" value="Nucleotidylyl transferase"/>
    <property type="match status" value="1"/>
</dbReference>
<feature type="binding site" evidence="3">
    <location>
        <position position="152"/>
    </location>
    <ligand>
        <name>ATP</name>
        <dbReference type="ChEBI" id="CHEBI:30616"/>
    </ligand>
</feature>
<evidence type="ECO:0000256" key="3">
    <source>
        <dbReference type="HAMAP-Rule" id="MF_01539"/>
    </source>
</evidence>
<protein>
    <recommendedName>
        <fullName evidence="3">tRNA(Met) cytidine acetate ligase</fullName>
        <ecNumber evidence="3">6.3.4.-</ecNumber>
    </recommendedName>
</protein>
<dbReference type="PANTHER" id="PTHR37825">
    <property type="entry name" value="TRNA(MET) CYTIDINE ACETATE LIGASE"/>
    <property type="match status" value="1"/>
</dbReference>
<dbReference type="InterPro" id="IPR008513">
    <property type="entry name" value="tRNA(Met)_cyd_acetate_ligase"/>
</dbReference>
<comment type="similarity">
    <text evidence="3">Belongs to the TmcAL family.</text>
</comment>
<name>A0A1X1J044_STROR</name>
<reference evidence="4 5" key="1">
    <citation type="journal article" date="2016" name="Eur. J. Clin. Microbiol. Infect. Dis.">
        <title>Whole genome sequencing as a tool for phylogenetic analysis of clinical strains of Mitis group streptococci.</title>
        <authorList>
            <person name="Rasmussen L.H."/>
            <person name="Dargis R."/>
            <person name="Hojholt K."/>
            <person name="Christensen J.J."/>
            <person name="Skovgaard O."/>
            <person name="Justesen U.S."/>
            <person name="Rosenvinge F.S."/>
            <person name="Moser C."/>
            <person name="Lukjancenko O."/>
            <person name="Rasmussen S."/>
            <person name="Nielsen X.C."/>
        </authorList>
    </citation>
    <scope>NUCLEOTIDE SEQUENCE [LARGE SCALE GENOMIC DNA]</scope>
    <source>
        <strain evidence="4 5">RH_70047_11</strain>
    </source>
</reference>
<keyword evidence="3" id="KW-0067">ATP-binding</keyword>
<dbReference type="GO" id="GO:0016879">
    <property type="term" value="F:ligase activity, forming carbon-nitrogen bonds"/>
    <property type="evidence" value="ECO:0007669"/>
    <property type="project" value="UniProtKB-UniRule"/>
</dbReference>
<comment type="catalytic activity">
    <reaction evidence="3">
        <text>cytidine(34) in elongator tRNA(Met) + acetate + ATP = N(4)-acetylcytidine(34) in elongator tRNA(Met) + AMP + diphosphate</text>
        <dbReference type="Rhea" id="RHEA:58144"/>
        <dbReference type="Rhea" id="RHEA-COMP:10693"/>
        <dbReference type="Rhea" id="RHEA-COMP:10694"/>
        <dbReference type="ChEBI" id="CHEBI:30089"/>
        <dbReference type="ChEBI" id="CHEBI:30616"/>
        <dbReference type="ChEBI" id="CHEBI:33019"/>
        <dbReference type="ChEBI" id="CHEBI:74900"/>
        <dbReference type="ChEBI" id="CHEBI:82748"/>
        <dbReference type="ChEBI" id="CHEBI:456215"/>
    </reaction>
</comment>
<keyword evidence="3" id="KW-0547">Nucleotide-binding</keyword>